<name>A0ABZ2LEB1_9BACT</name>
<dbReference type="InterPro" id="IPR000914">
    <property type="entry name" value="SBP_5_dom"/>
</dbReference>
<dbReference type="EMBL" id="CP089983">
    <property type="protein sequence ID" value="WXB08710.1"/>
    <property type="molecule type" value="Genomic_DNA"/>
</dbReference>
<sequence length="573" mass="63995">MRSIRARISVAVLVGLAGSGCGDRLAAPFPAASGEEASPQRGGTLHLASIGDVRTLDPVNSDELSGRLVRLIFAGLVDTDAASNVVPDLATHWATSPDGLVYTFFLREGVRFHDGEELTAHDVKRSVERSLHPTAPNGFSSFFDNLVGFDEFTTKGAEHLSGVEVVGRYAVAFHLAKPDAAFLPLMTLTSMRPTCKGAGARYSDTWPPCGTGPFKLPPGGWDHGRSLTLVRHEGYFRPGMPHVDSINFVFSMKPNTQRLKFERGELDVVRDLPQADTSRYSSDARWRGFMLREPLVSIQGEAMNTEMPPFDNVEVRRAVACAIQREHYIALKATELTVHTHAVPRSIRGFNPEVPGQKYDLAEALEHMRKAGYPYDPETGRGGYEPHVEYVAYRPGLPEYTGQVLKQDLAKIGIRIDIKVVNFASYSSLTHRRGRVAFSTQGWNQDYPDALDFYESLFTSKQINDEDSSNSAFYKNPVFDEIVENAHRELDPAKRQKLYDRAEAIVRDDAPWAFTYEYNATLVRQPYVRSYHVHPSWGFDAREVWIDRVKNVMALGFLSGPPARGKVRKEMGR</sequence>
<gene>
    <name evidence="5" type="ORF">LVJ94_15885</name>
</gene>
<dbReference type="Gene3D" id="3.10.105.10">
    <property type="entry name" value="Dipeptide-binding Protein, Domain 3"/>
    <property type="match status" value="1"/>
</dbReference>
<evidence type="ECO:0000313" key="6">
    <source>
        <dbReference type="Proteomes" id="UP001374803"/>
    </source>
</evidence>
<accession>A0ABZ2LEB1</accession>
<dbReference type="Proteomes" id="UP001374803">
    <property type="component" value="Chromosome"/>
</dbReference>
<evidence type="ECO:0000259" key="4">
    <source>
        <dbReference type="Pfam" id="PF00496"/>
    </source>
</evidence>
<evidence type="ECO:0000256" key="3">
    <source>
        <dbReference type="ARBA" id="ARBA00022729"/>
    </source>
</evidence>
<dbReference type="Pfam" id="PF00496">
    <property type="entry name" value="SBP_bac_5"/>
    <property type="match status" value="1"/>
</dbReference>
<dbReference type="PROSITE" id="PS51257">
    <property type="entry name" value="PROKAR_LIPOPROTEIN"/>
    <property type="match status" value="1"/>
</dbReference>
<dbReference type="PANTHER" id="PTHR30290">
    <property type="entry name" value="PERIPLASMIC BINDING COMPONENT OF ABC TRANSPORTER"/>
    <property type="match status" value="1"/>
</dbReference>
<keyword evidence="2" id="KW-0813">Transport</keyword>
<dbReference type="CDD" id="cd00995">
    <property type="entry name" value="PBP2_NikA_DppA_OppA_like"/>
    <property type="match status" value="1"/>
</dbReference>
<dbReference type="RefSeq" id="WP_394838381.1">
    <property type="nucleotide sequence ID" value="NZ_CP089929.1"/>
</dbReference>
<dbReference type="PANTHER" id="PTHR30290:SF9">
    <property type="entry name" value="OLIGOPEPTIDE-BINDING PROTEIN APPA"/>
    <property type="match status" value="1"/>
</dbReference>
<proteinExistence type="inferred from homology"/>
<evidence type="ECO:0000256" key="2">
    <source>
        <dbReference type="ARBA" id="ARBA00022448"/>
    </source>
</evidence>
<dbReference type="InterPro" id="IPR039424">
    <property type="entry name" value="SBP_5"/>
</dbReference>
<dbReference type="PIRSF" id="PIRSF002741">
    <property type="entry name" value="MppA"/>
    <property type="match status" value="1"/>
</dbReference>
<reference evidence="5" key="1">
    <citation type="submission" date="2021-12" db="EMBL/GenBank/DDBJ databases">
        <title>Discovery of the Pendulisporaceae a myxobacterial family with distinct sporulation behavior and unique specialized metabolism.</title>
        <authorList>
            <person name="Garcia R."/>
            <person name="Popoff A."/>
            <person name="Bader C.D."/>
            <person name="Loehr J."/>
            <person name="Walesch S."/>
            <person name="Walt C."/>
            <person name="Boldt J."/>
            <person name="Bunk B."/>
            <person name="Haeckl F.J.F.P.J."/>
            <person name="Gunesch A.P."/>
            <person name="Birkelbach J."/>
            <person name="Nuebel U."/>
            <person name="Pietschmann T."/>
            <person name="Bach T."/>
            <person name="Mueller R."/>
        </authorList>
    </citation>
    <scope>NUCLEOTIDE SEQUENCE</scope>
    <source>
        <strain evidence="5">MSr11367</strain>
    </source>
</reference>
<comment type="similarity">
    <text evidence="1">Belongs to the bacterial solute-binding protein 5 family.</text>
</comment>
<keyword evidence="6" id="KW-1185">Reference proteome</keyword>
<dbReference type="Gene3D" id="3.40.190.10">
    <property type="entry name" value="Periplasmic binding protein-like II"/>
    <property type="match status" value="1"/>
</dbReference>
<dbReference type="SUPFAM" id="SSF53850">
    <property type="entry name" value="Periplasmic binding protein-like II"/>
    <property type="match status" value="1"/>
</dbReference>
<feature type="domain" description="Solute-binding protein family 5" evidence="4">
    <location>
        <begin position="84"/>
        <end position="464"/>
    </location>
</feature>
<organism evidence="5 6">
    <name type="scientific">Pendulispora rubella</name>
    <dbReference type="NCBI Taxonomy" id="2741070"/>
    <lineage>
        <taxon>Bacteria</taxon>
        <taxon>Pseudomonadati</taxon>
        <taxon>Myxococcota</taxon>
        <taxon>Myxococcia</taxon>
        <taxon>Myxococcales</taxon>
        <taxon>Sorangiineae</taxon>
        <taxon>Pendulisporaceae</taxon>
        <taxon>Pendulispora</taxon>
    </lineage>
</organism>
<dbReference type="InterPro" id="IPR030678">
    <property type="entry name" value="Peptide/Ni-bd"/>
</dbReference>
<protein>
    <submittedName>
        <fullName evidence="5">ABC transporter substrate-binding protein</fullName>
    </submittedName>
</protein>
<keyword evidence="3" id="KW-0732">Signal</keyword>
<evidence type="ECO:0000313" key="5">
    <source>
        <dbReference type="EMBL" id="WXB08710.1"/>
    </source>
</evidence>
<evidence type="ECO:0000256" key="1">
    <source>
        <dbReference type="ARBA" id="ARBA00005695"/>
    </source>
</evidence>